<dbReference type="InterPro" id="IPR036259">
    <property type="entry name" value="MFS_trans_sf"/>
</dbReference>
<dbReference type="Proteomes" id="UP000012174">
    <property type="component" value="Unassembled WGS sequence"/>
</dbReference>
<name>M7SLW4_EUTLA</name>
<feature type="transmembrane region" description="Helical" evidence="5">
    <location>
        <begin position="108"/>
        <end position="134"/>
    </location>
</feature>
<evidence type="ECO:0000313" key="6">
    <source>
        <dbReference type="EMBL" id="EMR67379.1"/>
    </source>
</evidence>
<evidence type="ECO:0000256" key="5">
    <source>
        <dbReference type="SAM" id="Phobius"/>
    </source>
</evidence>
<reference evidence="7" key="1">
    <citation type="journal article" date="2013" name="Genome Announc.">
        <title>Draft genome sequence of the grapevine dieback fungus Eutypa lata UCR-EL1.</title>
        <authorList>
            <person name="Blanco-Ulate B."/>
            <person name="Rolshausen P.E."/>
            <person name="Cantu D."/>
        </authorList>
    </citation>
    <scope>NUCLEOTIDE SEQUENCE [LARGE SCALE GENOMIC DNA]</scope>
    <source>
        <strain evidence="7">UCR-EL1</strain>
    </source>
</reference>
<sequence length="223" mass="23661">MSWSLVPSGLPEGAPGLADASEGHASAAATATTAEGENLAFWTNFKIMMSSLEYWLVALPFMVGLALFNAWTSLLALIMSPYGFSYEVIGILGAAQTGAAILNTGFAFFSAIFIGIIGSSSQAVMLELLAELLYPVPPEFTSGSCWGLGNTLGGAFLMIMSALHQGEDAAPPLNYQLALYLQVALAGAFLLPIVFLGWFGRADKVKYKRRIAQNIIAEGRPQV</sequence>
<keyword evidence="4 5" id="KW-0472">Membrane</keyword>
<evidence type="ECO:0000256" key="4">
    <source>
        <dbReference type="ARBA" id="ARBA00023136"/>
    </source>
</evidence>
<dbReference type="SUPFAM" id="SSF103473">
    <property type="entry name" value="MFS general substrate transporter"/>
    <property type="match status" value="1"/>
</dbReference>
<dbReference type="HOGENOM" id="CLU_1240138_0_0_1"/>
<gene>
    <name evidence="6" type="ORF">UCREL1_5626</name>
</gene>
<evidence type="ECO:0000256" key="3">
    <source>
        <dbReference type="ARBA" id="ARBA00022989"/>
    </source>
</evidence>
<keyword evidence="2 5" id="KW-0812">Transmembrane</keyword>
<dbReference type="EMBL" id="KB706451">
    <property type="protein sequence ID" value="EMR67379.1"/>
    <property type="molecule type" value="Genomic_DNA"/>
</dbReference>
<dbReference type="GO" id="GO:0016020">
    <property type="term" value="C:membrane"/>
    <property type="evidence" value="ECO:0007669"/>
    <property type="project" value="UniProtKB-SubCell"/>
</dbReference>
<dbReference type="AlphaFoldDB" id="M7SLW4"/>
<protein>
    <submittedName>
        <fullName evidence="6">Putative major facilitator superfamily transporter protein</fullName>
    </submittedName>
</protein>
<evidence type="ECO:0000256" key="1">
    <source>
        <dbReference type="ARBA" id="ARBA00004141"/>
    </source>
</evidence>
<keyword evidence="3 5" id="KW-1133">Transmembrane helix</keyword>
<feature type="transmembrane region" description="Helical" evidence="5">
    <location>
        <begin position="54"/>
        <end position="77"/>
    </location>
</feature>
<dbReference type="KEGG" id="ela:UCREL1_5626"/>
<dbReference type="OrthoDB" id="422206at2759"/>
<evidence type="ECO:0000256" key="2">
    <source>
        <dbReference type="ARBA" id="ARBA00022692"/>
    </source>
</evidence>
<comment type="subcellular location">
    <subcellularLocation>
        <location evidence="1">Membrane</location>
        <topology evidence="1">Multi-pass membrane protein</topology>
    </subcellularLocation>
</comment>
<organism evidence="6 7">
    <name type="scientific">Eutypa lata (strain UCR-EL1)</name>
    <name type="common">Grapevine dieback disease fungus</name>
    <name type="synonym">Eutypa armeniacae</name>
    <dbReference type="NCBI Taxonomy" id="1287681"/>
    <lineage>
        <taxon>Eukaryota</taxon>
        <taxon>Fungi</taxon>
        <taxon>Dikarya</taxon>
        <taxon>Ascomycota</taxon>
        <taxon>Pezizomycotina</taxon>
        <taxon>Sordariomycetes</taxon>
        <taxon>Xylariomycetidae</taxon>
        <taxon>Xylariales</taxon>
        <taxon>Diatrypaceae</taxon>
        <taxon>Eutypa</taxon>
    </lineage>
</organism>
<keyword evidence="7" id="KW-1185">Reference proteome</keyword>
<dbReference type="PANTHER" id="PTHR10924:SF6">
    <property type="entry name" value="SOLUTE CARRIER FAMILY 49 MEMBER A3"/>
    <property type="match status" value="1"/>
</dbReference>
<evidence type="ECO:0000313" key="7">
    <source>
        <dbReference type="Proteomes" id="UP000012174"/>
    </source>
</evidence>
<proteinExistence type="predicted"/>
<dbReference type="PANTHER" id="PTHR10924">
    <property type="entry name" value="MAJOR FACILITATOR SUPERFAMILY PROTEIN-RELATED"/>
    <property type="match status" value="1"/>
</dbReference>
<feature type="transmembrane region" description="Helical" evidence="5">
    <location>
        <begin position="177"/>
        <end position="200"/>
    </location>
</feature>
<accession>M7SLW4</accession>
<dbReference type="InterPro" id="IPR049680">
    <property type="entry name" value="FLVCR1-2_SLC49-like"/>
</dbReference>